<evidence type="ECO:0000313" key="3">
    <source>
        <dbReference type="Proteomes" id="UP000003295"/>
    </source>
</evidence>
<reference evidence="2 3" key="1">
    <citation type="submission" date="2009-04" db="EMBL/GenBank/DDBJ databases">
        <authorList>
            <person name="Weinstock G."/>
            <person name="Sodergren E."/>
            <person name="Clifton S."/>
            <person name="Fulton L."/>
            <person name="Fulton B."/>
            <person name="Courtney L."/>
            <person name="Fronick C."/>
            <person name="Harrison M."/>
            <person name="Strong C."/>
            <person name="Farmer C."/>
            <person name="Delahaunty K."/>
            <person name="Markovic C."/>
            <person name="Hall O."/>
            <person name="Minx P."/>
            <person name="Tomlinson C."/>
            <person name="Mitreva M."/>
            <person name="Nelson J."/>
            <person name="Hou S."/>
            <person name="Wollam A."/>
            <person name="Pepin K.H."/>
            <person name="Johnson M."/>
            <person name="Bhonagiri V."/>
            <person name="Nash W.E."/>
            <person name="Warren W."/>
            <person name="Chinwalla A."/>
            <person name="Mardis E.R."/>
            <person name="Wilson R.K."/>
        </authorList>
    </citation>
    <scope>NUCLEOTIDE SEQUENCE [LARGE SCALE GENOMIC DNA]</scope>
    <source>
        <strain evidence="2 3">DSM 13280</strain>
    </source>
</reference>
<accession>C4F8G5</accession>
<dbReference type="AlphaFoldDB" id="C4F8G5"/>
<dbReference type="HOGENOM" id="CLU_167388_0_0_11"/>
<dbReference type="eggNOG" id="COG1403">
    <property type="taxonomic scope" value="Bacteria"/>
</dbReference>
<protein>
    <recommendedName>
        <fullName evidence="1">HNH domain-containing protein</fullName>
    </recommendedName>
</protein>
<dbReference type="Pfam" id="PF01844">
    <property type="entry name" value="HNH"/>
    <property type="match status" value="1"/>
</dbReference>
<name>C4F8G5_9ACTN</name>
<dbReference type="InterPro" id="IPR002711">
    <property type="entry name" value="HNH"/>
</dbReference>
<dbReference type="Gene3D" id="1.10.30.50">
    <property type="match status" value="1"/>
</dbReference>
<evidence type="ECO:0000259" key="1">
    <source>
        <dbReference type="Pfam" id="PF01844"/>
    </source>
</evidence>
<gene>
    <name evidence="2" type="ORF">COLINT_02336</name>
</gene>
<dbReference type="Proteomes" id="UP000003295">
    <property type="component" value="Unassembled WGS sequence"/>
</dbReference>
<feature type="domain" description="HNH" evidence="1">
    <location>
        <begin position="46"/>
        <end position="99"/>
    </location>
</feature>
<dbReference type="EMBL" id="ABXH02000005">
    <property type="protein sequence ID" value="EEP44837.1"/>
    <property type="molecule type" value="Genomic_DNA"/>
</dbReference>
<comment type="caution">
    <text evidence="2">The sequence shown here is derived from an EMBL/GenBank/DDBJ whole genome shotgun (WGS) entry which is preliminary data.</text>
</comment>
<dbReference type="GO" id="GO:0003676">
    <property type="term" value="F:nucleic acid binding"/>
    <property type="evidence" value="ECO:0007669"/>
    <property type="project" value="InterPro"/>
</dbReference>
<proteinExistence type="predicted"/>
<evidence type="ECO:0000313" key="2">
    <source>
        <dbReference type="EMBL" id="EEP44837.1"/>
    </source>
</evidence>
<dbReference type="GO" id="GO:0008270">
    <property type="term" value="F:zinc ion binding"/>
    <property type="evidence" value="ECO:0007669"/>
    <property type="project" value="InterPro"/>
</dbReference>
<sequence>MSAETELYRILCKTEGLEMGKKNPRNANGNARRKLRARLRAEGRPCHLCGLPINYSLPAGDPWSFEVDELVPVSRGGDPLDYSNVDAAHRICNQRRGNRMDGDEGAKGLPIVRSRLF</sequence>
<dbReference type="STRING" id="521003.COLINT_02336"/>
<organism evidence="2 3">
    <name type="scientific">Collinsella intestinalis DSM 13280</name>
    <dbReference type="NCBI Taxonomy" id="521003"/>
    <lineage>
        <taxon>Bacteria</taxon>
        <taxon>Bacillati</taxon>
        <taxon>Actinomycetota</taxon>
        <taxon>Coriobacteriia</taxon>
        <taxon>Coriobacteriales</taxon>
        <taxon>Coriobacteriaceae</taxon>
        <taxon>Collinsella</taxon>
    </lineage>
</organism>
<dbReference type="GO" id="GO:0004519">
    <property type="term" value="F:endonuclease activity"/>
    <property type="evidence" value="ECO:0007669"/>
    <property type="project" value="InterPro"/>
</dbReference>